<feature type="compositionally biased region" description="Polar residues" evidence="1">
    <location>
        <begin position="27"/>
        <end position="42"/>
    </location>
</feature>
<feature type="region of interest" description="Disordered" evidence="1">
    <location>
        <begin position="286"/>
        <end position="512"/>
    </location>
</feature>
<feature type="compositionally biased region" description="Polar residues" evidence="1">
    <location>
        <begin position="64"/>
        <end position="76"/>
    </location>
</feature>
<dbReference type="EMBL" id="KZ819201">
    <property type="protein sequence ID" value="PWY97932.1"/>
    <property type="molecule type" value="Genomic_DNA"/>
</dbReference>
<evidence type="ECO:0000313" key="3">
    <source>
        <dbReference type="Proteomes" id="UP000246740"/>
    </source>
</evidence>
<reference evidence="2 3" key="1">
    <citation type="journal article" date="2018" name="Mol. Biol. Evol.">
        <title>Broad Genomic Sampling Reveals a Smut Pathogenic Ancestry of the Fungal Clade Ustilaginomycotina.</title>
        <authorList>
            <person name="Kijpornyongpan T."/>
            <person name="Mondo S.J."/>
            <person name="Barry K."/>
            <person name="Sandor L."/>
            <person name="Lee J."/>
            <person name="Lipzen A."/>
            <person name="Pangilinan J."/>
            <person name="LaButti K."/>
            <person name="Hainaut M."/>
            <person name="Henrissat B."/>
            <person name="Grigoriev I.V."/>
            <person name="Spatafora J.W."/>
            <person name="Aime M.C."/>
        </authorList>
    </citation>
    <scope>NUCLEOTIDE SEQUENCE [LARGE SCALE GENOMIC DNA]</scope>
    <source>
        <strain evidence="2 3">MCA 3645</strain>
    </source>
</reference>
<proteinExistence type="predicted"/>
<feature type="region of interest" description="Disordered" evidence="1">
    <location>
        <begin position="1"/>
        <end position="96"/>
    </location>
</feature>
<feature type="region of interest" description="Disordered" evidence="1">
    <location>
        <begin position="110"/>
        <end position="146"/>
    </location>
</feature>
<evidence type="ECO:0000313" key="2">
    <source>
        <dbReference type="EMBL" id="PWY97932.1"/>
    </source>
</evidence>
<feature type="compositionally biased region" description="Polar residues" evidence="1">
    <location>
        <begin position="399"/>
        <end position="413"/>
    </location>
</feature>
<dbReference type="AlphaFoldDB" id="A0A317XJC5"/>
<dbReference type="OrthoDB" id="3366627at2759"/>
<name>A0A317XJC5_9BASI</name>
<feature type="compositionally biased region" description="Polar residues" evidence="1">
    <location>
        <begin position="423"/>
        <end position="432"/>
    </location>
</feature>
<gene>
    <name evidence="2" type="ORF">BCV70DRAFT_43336</name>
</gene>
<feature type="compositionally biased region" description="Low complexity" evidence="1">
    <location>
        <begin position="50"/>
        <end position="63"/>
    </location>
</feature>
<feature type="compositionally biased region" description="Low complexity" evidence="1">
    <location>
        <begin position="127"/>
        <end position="140"/>
    </location>
</feature>
<feature type="compositionally biased region" description="Polar residues" evidence="1">
    <location>
        <begin position="318"/>
        <end position="344"/>
    </location>
</feature>
<organism evidence="2 3">
    <name type="scientific">Testicularia cyperi</name>
    <dbReference type="NCBI Taxonomy" id="1882483"/>
    <lineage>
        <taxon>Eukaryota</taxon>
        <taxon>Fungi</taxon>
        <taxon>Dikarya</taxon>
        <taxon>Basidiomycota</taxon>
        <taxon>Ustilaginomycotina</taxon>
        <taxon>Ustilaginomycetes</taxon>
        <taxon>Ustilaginales</taxon>
        <taxon>Anthracoideaceae</taxon>
        <taxon>Testicularia</taxon>
    </lineage>
</organism>
<protein>
    <submittedName>
        <fullName evidence="2">Uncharacterized protein</fullName>
    </submittedName>
</protein>
<dbReference type="Proteomes" id="UP000246740">
    <property type="component" value="Unassembled WGS sequence"/>
</dbReference>
<feature type="compositionally biased region" description="Low complexity" evidence="1">
    <location>
        <begin position="288"/>
        <end position="308"/>
    </location>
</feature>
<evidence type="ECO:0000256" key="1">
    <source>
        <dbReference type="SAM" id="MobiDB-lite"/>
    </source>
</evidence>
<accession>A0A317XJC5</accession>
<feature type="compositionally biased region" description="Polar residues" evidence="1">
    <location>
        <begin position="475"/>
        <end position="510"/>
    </location>
</feature>
<feature type="compositionally biased region" description="Low complexity" evidence="1">
    <location>
        <begin position="446"/>
        <end position="455"/>
    </location>
</feature>
<keyword evidence="3" id="KW-1185">Reference proteome</keyword>
<dbReference type="STRING" id="1882483.A0A317XJC5"/>
<feature type="compositionally biased region" description="Pro residues" evidence="1">
    <location>
        <begin position="459"/>
        <end position="472"/>
    </location>
</feature>
<dbReference type="InParanoid" id="A0A317XJC5"/>
<sequence length="538" mass="55638">MAIFGLKQPNSSTSDTSSSLNKRHSHASSLRQHSLNQSSDNFPDNAHLHSPSASSSRRGISQSTDASSLRSRQSFSMKKFFGSTRRKGSQSIDSTSNASDFFANARASRTSLHKTTEVPRSPPIPSVPTSATAPSLSTPTGAGGSLVDAVNNDVTGGLSATTPSSGPRPSELFAGKGVQWQSIDLTSRELSHPTEVSRPVDMQKFLKERRQWIPTFKDDTADDKKDEAAGLAKALDEISFDGTSDLAKSSAGLMSLRDLEDTHKRREALLTSRPIVSKADGTIFEEAGPSSLSRAGSTSASGSATGSKAPPPPAAPARNQSFRTSTLAASSVNGSMASRKSGSMSRKPVPTVDEFGQVNGTNGGALSASDSTRDIPQRRSSVQKPRTPENGTAAAAAASNLNDDGSQPANSRVDQLKEAAGVRQSSDTSTGFATPHGGLSQDGHDAAGAAAGAGATVPPSSPPLGEAPPRPPKNGQRTPSRQNSQEPLFTASSSTSNLQPAEHTQVSQTALEKVDEVAAKAAPALQNAVPGTGAPAQP</sequence>